<evidence type="ECO:0000313" key="2">
    <source>
        <dbReference type="EMBL" id="KDR78459.1"/>
    </source>
</evidence>
<accession>A0A067TF16</accession>
<feature type="region of interest" description="Disordered" evidence="1">
    <location>
        <begin position="1"/>
        <end position="28"/>
    </location>
</feature>
<proteinExistence type="predicted"/>
<feature type="region of interest" description="Disordered" evidence="1">
    <location>
        <begin position="293"/>
        <end position="333"/>
    </location>
</feature>
<dbReference type="HOGENOM" id="CLU_760859_0_0_1"/>
<evidence type="ECO:0000256" key="1">
    <source>
        <dbReference type="SAM" id="MobiDB-lite"/>
    </source>
</evidence>
<dbReference type="AlphaFoldDB" id="A0A067TF16"/>
<feature type="region of interest" description="Disordered" evidence="1">
    <location>
        <begin position="106"/>
        <end position="127"/>
    </location>
</feature>
<gene>
    <name evidence="2" type="ORF">GALMADRAFT_137532</name>
</gene>
<feature type="compositionally biased region" description="Basic and acidic residues" evidence="1">
    <location>
        <begin position="106"/>
        <end position="117"/>
    </location>
</feature>
<dbReference type="Proteomes" id="UP000027222">
    <property type="component" value="Unassembled WGS sequence"/>
</dbReference>
<feature type="compositionally biased region" description="Polar residues" evidence="1">
    <location>
        <begin position="293"/>
        <end position="302"/>
    </location>
</feature>
<name>A0A067TF16_GALM3</name>
<evidence type="ECO:0000313" key="3">
    <source>
        <dbReference type="Proteomes" id="UP000027222"/>
    </source>
</evidence>
<feature type="region of interest" description="Disordered" evidence="1">
    <location>
        <begin position="211"/>
        <end position="234"/>
    </location>
</feature>
<keyword evidence="3" id="KW-1185">Reference proteome</keyword>
<dbReference type="EMBL" id="KL142374">
    <property type="protein sequence ID" value="KDR78459.1"/>
    <property type="molecule type" value="Genomic_DNA"/>
</dbReference>
<sequence length="364" mass="40669">MTRIPKRIGPDDPTNRVAFRKRHQSHQQPSTLLILTCNHHHLPSLARPSSQHLKKCKIPRHERTRRALPRRVPPLQSEGCGPTFGRQWINGEKEHRGRPRMWETRQVRRETSRRDSFHSTSSPLPPCLSLDPSSANPNHVASTHRFLFATHGATCRPPTSPPTPLPVVTTTRCRYLPRFKTRSSSAARCVRTSRTPAGALLLVLLGCEDTESEQQHAGGPRPTPAPPHGPAVAVQDDDERVGRGVGVYLLDAPVMRADGRATATSTSTELCWYSPSSCILRRKRRDEPHCSSRFPNLRSTRPSRCHPPIVNSRRPSPLTAFDSLPPRTKSPREGYTIATTVVAGFGRRRLRPLTHQSRNVASSS</sequence>
<organism evidence="2 3">
    <name type="scientific">Galerina marginata (strain CBS 339.88)</name>
    <dbReference type="NCBI Taxonomy" id="685588"/>
    <lineage>
        <taxon>Eukaryota</taxon>
        <taxon>Fungi</taxon>
        <taxon>Dikarya</taxon>
        <taxon>Basidiomycota</taxon>
        <taxon>Agaricomycotina</taxon>
        <taxon>Agaricomycetes</taxon>
        <taxon>Agaricomycetidae</taxon>
        <taxon>Agaricales</taxon>
        <taxon>Agaricineae</taxon>
        <taxon>Strophariaceae</taxon>
        <taxon>Galerina</taxon>
    </lineage>
</organism>
<protein>
    <submittedName>
        <fullName evidence="2">Uncharacterized protein</fullName>
    </submittedName>
</protein>
<reference evidence="3" key="1">
    <citation type="journal article" date="2014" name="Proc. Natl. Acad. Sci. U.S.A.">
        <title>Extensive sampling of basidiomycete genomes demonstrates inadequacy of the white-rot/brown-rot paradigm for wood decay fungi.</title>
        <authorList>
            <person name="Riley R."/>
            <person name="Salamov A.A."/>
            <person name="Brown D.W."/>
            <person name="Nagy L.G."/>
            <person name="Floudas D."/>
            <person name="Held B.W."/>
            <person name="Levasseur A."/>
            <person name="Lombard V."/>
            <person name="Morin E."/>
            <person name="Otillar R."/>
            <person name="Lindquist E.A."/>
            <person name="Sun H."/>
            <person name="LaButti K.M."/>
            <person name="Schmutz J."/>
            <person name="Jabbour D."/>
            <person name="Luo H."/>
            <person name="Baker S.E."/>
            <person name="Pisabarro A.G."/>
            <person name="Walton J.D."/>
            <person name="Blanchette R.A."/>
            <person name="Henrissat B."/>
            <person name="Martin F."/>
            <person name="Cullen D."/>
            <person name="Hibbett D.S."/>
            <person name="Grigoriev I.V."/>
        </authorList>
    </citation>
    <scope>NUCLEOTIDE SEQUENCE [LARGE SCALE GENOMIC DNA]</scope>
    <source>
        <strain evidence="3">CBS 339.88</strain>
    </source>
</reference>